<comment type="caution">
    <text evidence="1">The sequence shown here is derived from an EMBL/GenBank/DDBJ whole genome shotgun (WGS) entry which is preliminary data.</text>
</comment>
<organism evidence="1 2">
    <name type="scientific">Ornithinibacillus xuwenensis</name>
    <dbReference type="NCBI Taxonomy" id="3144668"/>
    <lineage>
        <taxon>Bacteria</taxon>
        <taxon>Bacillati</taxon>
        <taxon>Bacillota</taxon>
        <taxon>Bacilli</taxon>
        <taxon>Bacillales</taxon>
        <taxon>Bacillaceae</taxon>
        <taxon>Ornithinibacillus</taxon>
    </lineage>
</organism>
<proteinExistence type="predicted"/>
<reference evidence="1 2" key="1">
    <citation type="submission" date="2024-05" db="EMBL/GenBank/DDBJ databases">
        <authorList>
            <person name="Haq I."/>
            <person name="Ullah Z."/>
            <person name="Ahmad R."/>
            <person name="Li M."/>
            <person name="Tong Y."/>
        </authorList>
    </citation>
    <scope>NUCLEOTIDE SEQUENCE [LARGE SCALE GENOMIC DNA]</scope>
    <source>
        <strain evidence="1 2">16A2E</strain>
    </source>
</reference>
<keyword evidence="2" id="KW-1185">Reference proteome</keyword>
<accession>A0ABU9XBL3</accession>
<evidence type="ECO:0000313" key="2">
    <source>
        <dbReference type="Proteomes" id="UP001444625"/>
    </source>
</evidence>
<dbReference type="EMBL" id="JBDIML010000001">
    <property type="protein sequence ID" value="MEN2765650.1"/>
    <property type="molecule type" value="Genomic_DNA"/>
</dbReference>
<evidence type="ECO:0000313" key="1">
    <source>
        <dbReference type="EMBL" id="MEN2765650.1"/>
    </source>
</evidence>
<name>A0ABU9XBL3_9BACI</name>
<gene>
    <name evidence="1" type="ORF">ABC228_00480</name>
</gene>
<dbReference type="RefSeq" id="WP_345823126.1">
    <property type="nucleotide sequence ID" value="NZ_JBDIML010000001.1"/>
</dbReference>
<dbReference type="Proteomes" id="UP001444625">
    <property type="component" value="Unassembled WGS sequence"/>
</dbReference>
<protein>
    <submittedName>
        <fullName evidence="1">Uncharacterized protein</fullName>
    </submittedName>
</protein>
<sequence length="54" mass="6384">MSNKNKNESPKRKTHLKLGKETYGKMPIEECFIKAFEPYFNPDKAKHLYLNRLG</sequence>